<sequence length="190" mass="21395">MNHYYLVASLPTLTFGEKPPFTLDRFRSMVHGVLTPEEERDLALVLDGRDGGSDAFVDEWREASKGIELAVVKGRIARACRLGEDCLQEAGVVAGYAGQRVEAAFEMETPLETELEIDRVRWLVLDELTRLAPFAFKQILAYAVRLSILERWAAMREEEGFSRVEEFVDTAGETTRAHDAFATHETRTDA</sequence>
<dbReference type="EMBL" id="ATHI01000001">
    <property type="protein sequence ID" value="EPR36185.1"/>
    <property type="molecule type" value="Genomic_DNA"/>
</dbReference>
<evidence type="ECO:0000313" key="2">
    <source>
        <dbReference type="Proteomes" id="UP000014975"/>
    </source>
</evidence>
<dbReference type="Proteomes" id="UP000014975">
    <property type="component" value="Unassembled WGS sequence"/>
</dbReference>
<protein>
    <recommendedName>
        <fullName evidence="3">DUF2764 family protein</fullName>
    </recommendedName>
</protein>
<dbReference type="eggNOG" id="ENOG50335X4">
    <property type="taxonomic scope" value="Bacteria"/>
</dbReference>
<accession>S7THT4</accession>
<gene>
    <name evidence="1" type="ORF">dsat_1713</name>
</gene>
<evidence type="ECO:0008006" key="3">
    <source>
        <dbReference type="Google" id="ProtNLM"/>
    </source>
</evidence>
<keyword evidence="2" id="KW-1185">Reference proteome</keyword>
<dbReference type="PATRIC" id="fig|1121439.3.peg.97"/>
<comment type="caution">
    <text evidence="1">The sequence shown here is derived from an EMBL/GenBank/DDBJ whole genome shotgun (WGS) entry which is preliminary data.</text>
</comment>
<dbReference type="RefSeq" id="WP_020885599.1">
    <property type="nucleotide sequence ID" value="NZ_ATHI01000001.1"/>
</dbReference>
<dbReference type="OrthoDB" id="9813754at2"/>
<reference evidence="1 2" key="1">
    <citation type="journal article" date="2013" name="Genome Announc.">
        <title>Draft genome sequences for three mercury-methylating, sulfate-reducing bacteria.</title>
        <authorList>
            <person name="Brown S.D."/>
            <person name="Hurt R.A.Jr."/>
            <person name="Gilmour C.C."/>
            <person name="Elias D.A."/>
        </authorList>
    </citation>
    <scope>NUCLEOTIDE SEQUENCE [LARGE SCALE GENOMIC DNA]</scope>
    <source>
        <strain evidence="1 2">DSM 16529</strain>
    </source>
</reference>
<dbReference type="AlphaFoldDB" id="S7THT4"/>
<evidence type="ECO:0000313" key="1">
    <source>
        <dbReference type="EMBL" id="EPR36185.1"/>
    </source>
</evidence>
<dbReference type="Pfam" id="PF10962">
    <property type="entry name" value="DUF2764"/>
    <property type="match status" value="1"/>
</dbReference>
<name>S7THT4_9BACT</name>
<organism evidence="1 2">
    <name type="scientific">Alkalidesulfovibrio alkalitolerans DSM 16529</name>
    <dbReference type="NCBI Taxonomy" id="1121439"/>
    <lineage>
        <taxon>Bacteria</taxon>
        <taxon>Pseudomonadati</taxon>
        <taxon>Thermodesulfobacteriota</taxon>
        <taxon>Desulfovibrionia</taxon>
        <taxon>Desulfovibrionales</taxon>
        <taxon>Desulfovibrionaceae</taxon>
        <taxon>Alkalidesulfovibrio</taxon>
    </lineage>
</organism>
<proteinExistence type="predicted"/>
<dbReference type="InterPro" id="IPR024492">
    <property type="entry name" value="DUF2764"/>
</dbReference>
<dbReference type="STRING" id="1121439.dsat_1713"/>